<reference evidence="1 2" key="1">
    <citation type="submission" date="2020-12" db="EMBL/GenBank/DDBJ databases">
        <title>Hymenobacter sp.</title>
        <authorList>
            <person name="Kim M.K."/>
        </authorList>
    </citation>
    <scope>NUCLEOTIDE SEQUENCE [LARGE SCALE GENOMIC DNA]</scope>
    <source>
        <strain evidence="1 2">BT442</strain>
    </source>
</reference>
<gene>
    <name evidence="1" type="ORF">I7X13_12870</name>
</gene>
<protein>
    <submittedName>
        <fullName evidence="1">Uncharacterized protein</fullName>
    </submittedName>
</protein>
<accession>A0ABS0Q8G9</accession>
<evidence type="ECO:0000313" key="1">
    <source>
        <dbReference type="EMBL" id="MBH8558950.1"/>
    </source>
</evidence>
<dbReference type="EMBL" id="JAEDAE010000005">
    <property type="protein sequence ID" value="MBH8558950.1"/>
    <property type="molecule type" value="Genomic_DNA"/>
</dbReference>
<organism evidence="1 2">
    <name type="scientific">Hymenobacter negativus</name>
    <dbReference type="NCBI Taxonomy" id="2795026"/>
    <lineage>
        <taxon>Bacteria</taxon>
        <taxon>Pseudomonadati</taxon>
        <taxon>Bacteroidota</taxon>
        <taxon>Cytophagia</taxon>
        <taxon>Cytophagales</taxon>
        <taxon>Hymenobacteraceae</taxon>
        <taxon>Hymenobacter</taxon>
    </lineage>
</organism>
<dbReference type="Proteomes" id="UP000625631">
    <property type="component" value="Unassembled WGS sequence"/>
</dbReference>
<dbReference type="RefSeq" id="WP_198075804.1">
    <property type="nucleotide sequence ID" value="NZ_JAEDAE010000005.1"/>
</dbReference>
<proteinExistence type="predicted"/>
<name>A0ABS0Q8G9_9BACT</name>
<evidence type="ECO:0000313" key="2">
    <source>
        <dbReference type="Proteomes" id="UP000625631"/>
    </source>
</evidence>
<comment type="caution">
    <text evidence="1">The sequence shown here is derived from an EMBL/GenBank/DDBJ whole genome shotgun (WGS) entry which is preliminary data.</text>
</comment>
<sequence length="77" mass="8648">MAQVPPFFRHVAHATGLMALAPEPVRYPFHDNDACPIGQEVKASANWQYYEPQSREETRPRCVSCAALSRHERLPGG</sequence>
<keyword evidence="2" id="KW-1185">Reference proteome</keyword>